<dbReference type="AlphaFoldDB" id="A0A085UN13"/>
<dbReference type="Gene3D" id="2.30.320.10">
    <property type="entry name" value="YwqG-like"/>
    <property type="match status" value="1"/>
</dbReference>
<dbReference type="SUPFAM" id="SSF103032">
    <property type="entry name" value="Hypothetical protein YwqG"/>
    <property type="match status" value="1"/>
</dbReference>
<evidence type="ECO:0000313" key="1">
    <source>
        <dbReference type="EMBL" id="KFE44576.1"/>
    </source>
</evidence>
<dbReference type="InterPro" id="IPR035948">
    <property type="entry name" value="YwqG-like_sf"/>
</dbReference>
<gene>
    <name evidence="1" type="ORF">IV02_29285</name>
</gene>
<accession>A0A085UN13</accession>
<sequence length="231" mass="25941">MDIKAIQKLLIKPVTKFTTNRSSIVPHNEESWIGKVSLFRPDEGVPKNAAGNELHPYAQFYLPSLPFNSPLLEGISVLTLFVADPLPDELEPMGNNWLIREYKAEDVLVYKDLPVAGSTIKPSRLNAELVADDFPLWDGGGIPGYLAAEICELEDAGKLESFDDLGRHIYDHKVGGYPSFCQPGIDLGDDFEFVLQLSSDADINLNIVDCGSLMFWKHRHSGEWVMYYDFY</sequence>
<organism evidence="1 2">
    <name type="scientific">Pseudomonas syringae</name>
    <dbReference type="NCBI Taxonomy" id="317"/>
    <lineage>
        <taxon>Bacteria</taxon>
        <taxon>Pseudomonadati</taxon>
        <taxon>Pseudomonadota</taxon>
        <taxon>Gammaproteobacteria</taxon>
        <taxon>Pseudomonadales</taxon>
        <taxon>Pseudomonadaceae</taxon>
        <taxon>Pseudomonas</taxon>
    </lineage>
</organism>
<dbReference type="Pfam" id="PF09234">
    <property type="entry name" value="DUF1963"/>
    <property type="match status" value="1"/>
</dbReference>
<evidence type="ECO:0008006" key="3">
    <source>
        <dbReference type="Google" id="ProtNLM"/>
    </source>
</evidence>
<dbReference type="Proteomes" id="UP000028643">
    <property type="component" value="Unassembled WGS sequence"/>
</dbReference>
<protein>
    <recommendedName>
        <fullName evidence="3">DUF1963 domain-containing protein</fullName>
    </recommendedName>
</protein>
<reference evidence="1 2" key="1">
    <citation type="submission" date="2014-07" db="EMBL/GenBank/DDBJ databases">
        <title>Draft Genome Sequences of Environmental Pseudomonas syringae strains.</title>
        <authorList>
            <person name="Baltrus D.A."/>
            <person name="Berge O."/>
            <person name="Morris C."/>
        </authorList>
    </citation>
    <scope>NUCLEOTIDE SEQUENCE [LARGE SCALE GENOMIC DNA]</scope>
    <source>
        <strain evidence="1 2">CEB003</strain>
    </source>
</reference>
<dbReference type="InterPro" id="IPR015315">
    <property type="entry name" value="DUF1963"/>
</dbReference>
<dbReference type="EMBL" id="JPQT01000163">
    <property type="protein sequence ID" value="KFE44576.1"/>
    <property type="molecule type" value="Genomic_DNA"/>
</dbReference>
<name>A0A085UN13_PSESX</name>
<comment type="caution">
    <text evidence="1">The sequence shown here is derived from an EMBL/GenBank/DDBJ whole genome shotgun (WGS) entry which is preliminary data.</text>
</comment>
<evidence type="ECO:0000313" key="2">
    <source>
        <dbReference type="Proteomes" id="UP000028643"/>
    </source>
</evidence>
<proteinExistence type="predicted"/>
<dbReference type="PATRIC" id="fig|317.174.peg.5978"/>